<evidence type="ECO:0000256" key="4">
    <source>
        <dbReference type="ARBA" id="ARBA00023136"/>
    </source>
</evidence>
<feature type="transmembrane region" description="Helical" evidence="5">
    <location>
        <begin position="137"/>
        <end position="155"/>
    </location>
</feature>
<keyword evidence="8" id="KW-1185">Reference proteome</keyword>
<accession>A0ABW6SGJ9</accession>
<evidence type="ECO:0000313" key="8">
    <source>
        <dbReference type="Proteomes" id="UP001602013"/>
    </source>
</evidence>
<protein>
    <submittedName>
        <fullName evidence="7">Phosphatase PAP2 family protein</fullName>
    </submittedName>
</protein>
<dbReference type="PANTHER" id="PTHR31310:SF7">
    <property type="entry name" value="PA-PHOSPHATASE RELATED-FAMILY PROTEIN DDB_G0268928"/>
    <property type="match status" value="1"/>
</dbReference>
<keyword evidence="2 5" id="KW-0812">Transmembrane</keyword>
<evidence type="ECO:0000256" key="3">
    <source>
        <dbReference type="ARBA" id="ARBA00022989"/>
    </source>
</evidence>
<sequence length="277" mass="30549">MSPPPGRGDSRREVTTGRFSRLIERVRSGTLVRGVHGRPAVLVEVIVLLLGFLFFTYFHGLAGKDAASATANALALQSVERALHLDIEQLANEWLTEHPALIQPAVYYYRLYYVVLVGVLLWVFIRHADVYIKVRRTLLAIIVLVLPVFWALPMSPPRFALPGVVDIIAQYDILGSHPSPGTGSGQNVYSAMPSLHVGWSAWCAYAVWSALRASHPRLALLSWVFPLGMVADVLVTGNHYVLDIVGSGVLLVASIAAASVWGRLVERRRRARSRIRA</sequence>
<evidence type="ECO:0000259" key="6">
    <source>
        <dbReference type="Pfam" id="PF14378"/>
    </source>
</evidence>
<dbReference type="Pfam" id="PF14378">
    <property type="entry name" value="PAP2_3"/>
    <property type="match status" value="1"/>
</dbReference>
<feature type="transmembrane region" description="Helical" evidence="5">
    <location>
        <begin position="218"/>
        <end position="238"/>
    </location>
</feature>
<evidence type="ECO:0000256" key="5">
    <source>
        <dbReference type="SAM" id="Phobius"/>
    </source>
</evidence>
<keyword evidence="4 5" id="KW-0472">Membrane</keyword>
<feature type="transmembrane region" description="Helical" evidence="5">
    <location>
        <begin position="188"/>
        <end position="211"/>
    </location>
</feature>
<name>A0ABW6SGJ9_9ACTN</name>
<evidence type="ECO:0000256" key="1">
    <source>
        <dbReference type="ARBA" id="ARBA00004141"/>
    </source>
</evidence>
<dbReference type="EMBL" id="JBIASD010000001">
    <property type="protein sequence ID" value="MFF3664029.1"/>
    <property type="molecule type" value="Genomic_DNA"/>
</dbReference>
<feature type="transmembrane region" description="Helical" evidence="5">
    <location>
        <begin position="244"/>
        <end position="265"/>
    </location>
</feature>
<dbReference type="Proteomes" id="UP001602013">
    <property type="component" value="Unassembled WGS sequence"/>
</dbReference>
<dbReference type="InterPro" id="IPR026841">
    <property type="entry name" value="Aur1/Ipt1"/>
</dbReference>
<organism evidence="7 8">
    <name type="scientific">Microtetraspora malaysiensis</name>
    <dbReference type="NCBI Taxonomy" id="161358"/>
    <lineage>
        <taxon>Bacteria</taxon>
        <taxon>Bacillati</taxon>
        <taxon>Actinomycetota</taxon>
        <taxon>Actinomycetes</taxon>
        <taxon>Streptosporangiales</taxon>
        <taxon>Streptosporangiaceae</taxon>
        <taxon>Microtetraspora</taxon>
    </lineage>
</organism>
<comment type="caution">
    <text evidence="7">The sequence shown here is derived from an EMBL/GenBank/DDBJ whole genome shotgun (WGS) entry which is preliminary data.</text>
</comment>
<gene>
    <name evidence="7" type="ORF">ACFYXI_00445</name>
</gene>
<dbReference type="InterPro" id="IPR052185">
    <property type="entry name" value="IPC_Synthase-Related"/>
</dbReference>
<comment type="subcellular location">
    <subcellularLocation>
        <location evidence="1">Membrane</location>
        <topology evidence="1">Multi-pass membrane protein</topology>
    </subcellularLocation>
</comment>
<reference evidence="7 8" key="1">
    <citation type="submission" date="2024-10" db="EMBL/GenBank/DDBJ databases">
        <title>The Natural Products Discovery Center: Release of the First 8490 Sequenced Strains for Exploring Actinobacteria Biosynthetic Diversity.</title>
        <authorList>
            <person name="Kalkreuter E."/>
            <person name="Kautsar S.A."/>
            <person name="Yang D."/>
            <person name="Bader C.D."/>
            <person name="Teijaro C.N."/>
            <person name="Fluegel L."/>
            <person name="Davis C.M."/>
            <person name="Simpson J.R."/>
            <person name="Lauterbach L."/>
            <person name="Steele A.D."/>
            <person name="Gui C."/>
            <person name="Meng S."/>
            <person name="Li G."/>
            <person name="Viehrig K."/>
            <person name="Ye F."/>
            <person name="Su P."/>
            <person name="Kiefer A.F."/>
            <person name="Nichols A."/>
            <person name="Cepeda A.J."/>
            <person name="Yan W."/>
            <person name="Fan B."/>
            <person name="Jiang Y."/>
            <person name="Adhikari A."/>
            <person name="Zheng C.-J."/>
            <person name="Schuster L."/>
            <person name="Cowan T.M."/>
            <person name="Smanski M.J."/>
            <person name="Chevrette M.G."/>
            <person name="De Carvalho L.P.S."/>
            <person name="Shen B."/>
        </authorList>
    </citation>
    <scope>NUCLEOTIDE SEQUENCE [LARGE SCALE GENOMIC DNA]</scope>
    <source>
        <strain evidence="7 8">NPDC002173</strain>
    </source>
</reference>
<feature type="transmembrane region" description="Helical" evidence="5">
    <location>
        <begin position="107"/>
        <end position="125"/>
    </location>
</feature>
<feature type="transmembrane region" description="Helical" evidence="5">
    <location>
        <begin position="40"/>
        <end position="58"/>
    </location>
</feature>
<feature type="domain" description="Inositolphosphotransferase Aur1/Ipt1" evidence="6">
    <location>
        <begin position="75"/>
        <end position="256"/>
    </location>
</feature>
<dbReference type="RefSeq" id="WP_387407987.1">
    <property type="nucleotide sequence ID" value="NZ_JBIASD010000001.1"/>
</dbReference>
<evidence type="ECO:0000256" key="2">
    <source>
        <dbReference type="ARBA" id="ARBA00022692"/>
    </source>
</evidence>
<dbReference type="CDD" id="cd03386">
    <property type="entry name" value="PAP2_Aur1_like"/>
    <property type="match status" value="1"/>
</dbReference>
<proteinExistence type="predicted"/>
<evidence type="ECO:0000313" key="7">
    <source>
        <dbReference type="EMBL" id="MFF3664029.1"/>
    </source>
</evidence>
<dbReference type="PANTHER" id="PTHR31310">
    <property type="match status" value="1"/>
</dbReference>
<keyword evidence="3 5" id="KW-1133">Transmembrane helix</keyword>